<keyword evidence="7" id="KW-1185">Reference proteome</keyword>
<reference evidence="6 7" key="1">
    <citation type="journal article" date="2009" name="Genome Res.">
        <title>Comparative genomics of protoploid Saccharomycetaceae.</title>
        <authorList>
            <consortium name="The Genolevures Consortium"/>
            <person name="Souciet J.-L."/>
            <person name="Dujon B."/>
            <person name="Gaillardin C."/>
            <person name="Johnston M."/>
            <person name="Baret P.V."/>
            <person name="Cliften P."/>
            <person name="Sherman D.J."/>
            <person name="Weissenbach J."/>
            <person name="Westhof E."/>
            <person name="Wincker P."/>
            <person name="Jubin C."/>
            <person name="Poulain J."/>
            <person name="Barbe V."/>
            <person name="Segurens B."/>
            <person name="Artiguenave F."/>
            <person name="Anthouard V."/>
            <person name="Vacherie B."/>
            <person name="Val M.-E."/>
            <person name="Fulton R.S."/>
            <person name="Minx P."/>
            <person name="Wilson R."/>
            <person name="Durrens P."/>
            <person name="Jean G."/>
            <person name="Marck C."/>
            <person name="Martin T."/>
            <person name="Nikolski M."/>
            <person name="Rolland T."/>
            <person name="Seret M.-L."/>
            <person name="Casaregola S."/>
            <person name="Despons L."/>
            <person name="Fairhead C."/>
            <person name="Fischer G."/>
            <person name="Lafontaine I."/>
            <person name="Leh V."/>
            <person name="Lemaire M."/>
            <person name="de Montigny J."/>
            <person name="Neuveglise C."/>
            <person name="Thierry A."/>
            <person name="Blanc-Lenfle I."/>
            <person name="Bleykasten C."/>
            <person name="Diffels J."/>
            <person name="Fritsch E."/>
            <person name="Frangeul L."/>
            <person name="Goeffon A."/>
            <person name="Jauniaux N."/>
            <person name="Kachouri-Lafond R."/>
            <person name="Payen C."/>
            <person name="Potier S."/>
            <person name="Pribylova L."/>
            <person name="Ozanne C."/>
            <person name="Richard G.-F."/>
            <person name="Sacerdot C."/>
            <person name="Straub M.-L."/>
            <person name="Talla E."/>
        </authorList>
    </citation>
    <scope>NUCLEOTIDE SEQUENCE [LARGE SCALE GENOMIC DNA]</scope>
    <source>
        <strain evidence="7">ATCC 56472 / CBS 6340 / NRRL Y-8284</strain>
    </source>
</reference>
<dbReference type="GO" id="GO:0033617">
    <property type="term" value="P:mitochondrial respiratory chain complex IV assembly"/>
    <property type="evidence" value="ECO:0007669"/>
    <property type="project" value="TreeGrafter"/>
</dbReference>
<evidence type="ECO:0000313" key="7">
    <source>
        <dbReference type="Proteomes" id="UP000002036"/>
    </source>
</evidence>
<dbReference type="OrthoDB" id="2148490at2759"/>
<dbReference type="RefSeq" id="XP_002553291.1">
    <property type="nucleotide sequence ID" value="XM_002553245.1"/>
</dbReference>
<dbReference type="STRING" id="559295.C5DF98"/>
<dbReference type="GO" id="GO:0005743">
    <property type="term" value="C:mitochondrial inner membrane"/>
    <property type="evidence" value="ECO:0007669"/>
    <property type="project" value="TreeGrafter"/>
</dbReference>
<proteinExistence type="inferred from homology"/>
<gene>
    <name evidence="6" type="ordered locus">KLTH0D13376g</name>
</gene>
<dbReference type="PANTHER" id="PTHR12428">
    <property type="entry name" value="OXA1"/>
    <property type="match status" value="1"/>
</dbReference>
<dbReference type="OMA" id="WQRKRIV"/>
<evidence type="ECO:0000256" key="2">
    <source>
        <dbReference type="ARBA" id="ARBA00009877"/>
    </source>
</evidence>
<protein>
    <submittedName>
        <fullName evidence="6">KLTH0D13376p</fullName>
    </submittedName>
</protein>
<keyword evidence="5" id="KW-0472">Membrane</keyword>
<comment type="similarity">
    <text evidence="2">Belongs to the OXA1/ALB3/YidC family.</text>
</comment>
<dbReference type="eggNOG" id="KOG1239">
    <property type="taxonomic scope" value="Eukaryota"/>
</dbReference>
<dbReference type="KEGG" id="lth:KLTH0D13376g"/>
<evidence type="ECO:0000313" key="6">
    <source>
        <dbReference type="EMBL" id="CAR22853.1"/>
    </source>
</evidence>
<dbReference type="InParanoid" id="C5DF98"/>
<dbReference type="GO" id="GO:0032979">
    <property type="term" value="P:protein insertion into mitochondrial inner membrane from matrix"/>
    <property type="evidence" value="ECO:0007669"/>
    <property type="project" value="TreeGrafter"/>
</dbReference>
<dbReference type="Proteomes" id="UP000002036">
    <property type="component" value="Chromosome D"/>
</dbReference>
<evidence type="ECO:0000256" key="5">
    <source>
        <dbReference type="ARBA" id="ARBA00023136"/>
    </source>
</evidence>
<dbReference type="GO" id="GO:0032977">
    <property type="term" value="F:membrane insertase activity"/>
    <property type="evidence" value="ECO:0007669"/>
    <property type="project" value="InterPro"/>
</dbReference>
<dbReference type="InterPro" id="IPR001708">
    <property type="entry name" value="YidC/ALB3/OXA1/COX18"/>
</dbReference>
<dbReference type="EMBL" id="CU928168">
    <property type="protein sequence ID" value="CAR22853.1"/>
    <property type="molecule type" value="Genomic_DNA"/>
</dbReference>
<dbReference type="GeneID" id="8295533"/>
<sequence>MYALQAGSRCVSSRPHQRLRGAFVRPVNAVRTLSVFQEVTSSLVSLHEISGLPWLALVPLITFGLRTAFTLPLSVWQRKRIVKQQELRKVVQATTPVVKLRLAASTQANSKSAKAFEEEEGNVATTLQKPSLSPDQITLLALKETRSRQKKMFGESKVQLWKNALLPLVQIPLWVSVSMGLRELTKQRLVDSNLTHANPLQNIDSLDYVSRISSLDLSLPLDGLPILAPLLLGTLALLNVEHNGRVMTTTTSETMGIKLAPNPSSKVSQSMQSILNVSRLSCIFFMGVSSQAPLLLSAYWISSQLYSLVQNLLLDWLWPYQR</sequence>
<dbReference type="AlphaFoldDB" id="C5DF98"/>
<accession>C5DF98</accession>
<comment type="subcellular location">
    <subcellularLocation>
        <location evidence="1">Membrane</location>
        <topology evidence="1">Multi-pass membrane protein</topology>
    </subcellularLocation>
</comment>
<evidence type="ECO:0000256" key="4">
    <source>
        <dbReference type="ARBA" id="ARBA00022989"/>
    </source>
</evidence>
<dbReference type="FunCoup" id="C5DF98">
    <property type="interactions" value="79"/>
</dbReference>
<organism evidence="6 7">
    <name type="scientific">Lachancea thermotolerans (strain ATCC 56472 / CBS 6340 / NRRL Y-8284)</name>
    <name type="common">Yeast</name>
    <name type="synonym">Kluyveromyces thermotolerans</name>
    <dbReference type="NCBI Taxonomy" id="559295"/>
    <lineage>
        <taxon>Eukaryota</taxon>
        <taxon>Fungi</taxon>
        <taxon>Dikarya</taxon>
        <taxon>Ascomycota</taxon>
        <taxon>Saccharomycotina</taxon>
        <taxon>Saccharomycetes</taxon>
        <taxon>Saccharomycetales</taxon>
        <taxon>Saccharomycetaceae</taxon>
        <taxon>Lachancea</taxon>
    </lineage>
</organism>
<dbReference type="PANTHER" id="PTHR12428:SF65">
    <property type="entry name" value="CYTOCHROME C OXIDASE ASSEMBLY PROTEIN COX18, MITOCHONDRIAL"/>
    <property type="match status" value="1"/>
</dbReference>
<keyword evidence="3" id="KW-0812">Transmembrane</keyword>
<name>C5DF98_LACTC</name>
<evidence type="ECO:0000256" key="3">
    <source>
        <dbReference type="ARBA" id="ARBA00022692"/>
    </source>
</evidence>
<dbReference type="HOGENOM" id="CLU_029282_2_1_1"/>
<keyword evidence="4" id="KW-1133">Transmembrane helix</keyword>
<evidence type="ECO:0000256" key="1">
    <source>
        <dbReference type="ARBA" id="ARBA00004141"/>
    </source>
</evidence>